<dbReference type="GO" id="GO:0006412">
    <property type="term" value="P:translation"/>
    <property type="evidence" value="ECO:0007669"/>
    <property type="project" value="UniProtKB-UniRule"/>
</dbReference>
<protein>
    <recommendedName>
        <fullName evidence="7 8">Small ribosomal subunit protein bS20</fullName>
    </recommendedName>
</protein>
<comment type="similarity">
    <text evidence="2 8">Belongs to the bacterial ribosomal protein bS20 family.</text>
</comment>
<evidence type="ECO:0000256" key="2">
    <source>
        <dbReference type="ARBA" id="ARBA00007634"/>
    </source>
</evidence>
<evidence type="ECO:0000256" key="4">
    <source>
        <dbReference type="ARBA" id="ARBA00022884"/>
    </source>
</evidence>
<name>A0A9D1DBG4_9FIRM</name>
<dbReference type="GO" id="GO:0070181">
    <property type="term" value="F:small ribosomal subunit rRNA binding"/>
    <property type="evidence" value="ECO:0007669"/>
    <property type="project" value="TreeGrafter"/>
</dbReference>
<gene>
    <name evidence="8 9" type="primary">rpsT</name>
    <name evidence="9" type="ORF">IAB90_02700</name>
</gene>
<evidence type="ECO:0000256" key="3">
    <source>
        <dbReference type="ARBA" id="ARBA00022730"/>
    </source>
</evidence>
<dbReference type="FunFam" id="1.20.58.110:FF:000001">
    <property type="entry name" value="30S ribosomal protein S20"/>
    <property type="match status" value="1"/>
</dbReference>
<keyword evidence="3 8" id="KW-0699">rRNA-binding</keyword>
<organism evidence="9 10">
    <name type="scientific">Candidatus Coproplasma stercoripullorum</name>
    <dbReference type="NCBI Taxonomy" id="2840751"/>
    <lineage>
        <taxon>Bacteria</taxon>
        <taxon>Bacillati</taxon>
        <taxon>Bacillota</taxon>
        <taxon>Clostridia</taxon>
        <taxon>Eubacteriales</taxon>
        <taxon>Candidatus Coproplasma</taxon>
    </lineage>
</organism>
<evidence type="ECO:0000313" key="10">
    <source>
        <dbReference type="Proteomes" id="UP000824179"/>
    </source>
</evidence>
<reference evidence="9" key="2">
    <citation type="journal article" date="2021" name="PeerJ">
        <title>Extensive microbial diversity within the chicken gut microbiome revealed by metagenomics and culture.</title>
        <authorList>
            <person name="Gilroy R."/>
            <person name="Ravi A."/>
            <person name="Getino M."/>
            <person name="Pursley I."/>
            <person name="Horton D.L."/>
            <person name="Alikhan N.F."/>
            <person name="Baker D."/>
            <person name="Gharbi K."/>
            <person name="Hall N."/>
            <person name="Watson M."/>
            <person name="Adriaenssens E.M."/>
            <person name="Foster-Nyarko E."/>
            <person name="Jarju S."/>
            <person name="Secka A."/>
            <person name="Antonio M."/>
            <person name="Oren A."/>
            <person name="Chaudhuri R.R."/>
            <person name="La Ragione R."/>
            <person name="Hildebrand F."/>
            <person name="Pallen M.J."/>
        </authorList>
    </citation>
    <scope>NUCLEOTIDE SEQUENCE</scope>
    <source>
        <strain evidence="9">ChiW25-3613</strain>
    </source>
</reference>
<evidence type="ECO:0000256" key="1">
    <source>
        <dbReference type="ARBA" id="ARBA00003134"/>
    </source>
</evidence>
<dbReference type="GO" id="GO:0005829">
    <property type="term" value="C:cytosol"/>
    <property type="evidence" value="ECO:0007669"/>
    <property type="project" value="TreeGrafter"/>
</dbReference>
<dbReference type="InterPro" id="IPR002583">
    <property type="entry name" value="Ribosomal_bS20"/>
</dbReference>
<dbReference type="Pfam" id="PF01649">
    <property type="entry name" value="Ribosomal_S20p"/>
    <property type="match status" value="1"/>
</dbReference>
<dbReference type="AlphaFoldDB" id="A0A9D1DBG4"/>
<evidence type="ECO:0000256" key="6">
    <source>
        <dbReference type="ARBA" id="ARBA00023274"/>
    </source>
</evidence>
<comment type="function">
    <text evidence="1 8">Binds directly to 16S ribosomal RNA.</text>
</comment>
<dbReference type="Proteomes" id="UP000824179">
    <property type="component" value="Unassembled WGS sequence"/>
</dbReference>
<dbReference type="NCBIfam" id="TIGR00029">
    <property type="entry name" value="S20"/>
    <property type="match status" value="1"/>
</dbReference>
<dbReference type="PANTHER" id="PTHR33398">
    <property type="entry name" value="30S RIBOSOMAL PROTEIN S20"/>
    <property type="match status" value="1"/>
</dbReference>
<keyword evidence="5 8" id="KW-0689">Ribosomal protein</keyword>
<dbReference type="InterPro" id="IPR036510">
    <property type="entry name" value="Ribosomal_bS20_sf"/>
</dbReference>
<reference evidence="9" key="1">
    <citation type="submission" date="2020-10" db="EMBL/GenBank/DDBJ databases">
        <authorList>
            <person name="Gilroy R."/>
        </authorList>
    </citation>
    <scope>NUCLEOTIDE SEQUENCE</scope>
    <source>
        <strain evidence="9">ChiW25-3613</strain>
    </source>
</reference>
<evidence type="ECO:0000256" key="8">
    <source>
        <dbReference type="HAMAP-Rule" id="MF_00500"/>
    </source>
</evidence>
<evidence type="ECO:0000256" key="5">
    <source>
        <dbReference type="ARBA" id="ARBA00022980"/>
    </source>
</evidence>
<dbReference type="HAMAP" id="MF_00500">
    <property type="entry name" value="Ribosomal_bS20"/>
    <property type="match status" value="1"/>
</dbReference>
<dbReference type="PANTHER" id="PTHR33398:SF1">
    <property type="entry name" value="SMALL RIBOSOMAL SUBUNIT PROTEIN BS20C"/>
    <property type="match status" value="1"/>
</dbReference>
<dbReference type="SUPFAM" id="SSF46992">
    <property type="entry name" value="Ribosomal protein S20"/>
    <property type="match status" value="1"/>
</dbReference>
<evidence type="ECO:0000313" key="9">
    <source>
        <dbReference type="EMBL" id="HIR39269.1"/>
    </source>
</evidence>
<proteinExistence type="inferred from homology"/>
<evidence type="ECO:0000256" key="7">
    <source>
        <dbReference type="ARBA" id="ARBA00035136"/>
    </source>
</evidence>
<keyword evidence="6 8" id="KW-0687">Ribonucleoprotein</keyword>
<sequence>MPNIKSAKKRVLVTEKKTMRNRIVKTQVKNAMKKFLAVVESGDKAVATAMFPETCSVIDGAVSKGVLKKNTAANKKSGLAKRLNEME</sequence>
<dbReference type="GO" id="GO:0015935">
    <property type="term" value="C:small ribosomal subunit"/>
    <property type="evidence" value="ECO:0007669"/>
    <property type="project" value="TreeGrafter"/>
</dbReference>
<dbReference type="GO" id="GO:0003735">
    <property type="term" value="F:structural constituent of ribosome"/>
    <property type="evidence" value="ECO:0007669"/>
    <property type="project" value="InterPro"/>
</dbReference>
<dbReference type="Gene3D" id="1.20.58.110">
    <property type="entry name" value="Ribosomal protein S20"/>
    <property type="match status" value="1"/>
</dbReference>
<keyword evidence="4 8" id="KW-0694">RNA-binding</keyword>
<dbReference type="EMBL" id="DVHB01000049">
    <property type="protein sequence ID" value="HIR39269.1"/>
    <property type="molecule type" value="Genomic_DNA"/>
</dbReference>
<comment type="caution">
    <text evidence="9">The sequence shown here is derived from an EMBL/GenBank/DDBJ whole genome shotgun (WGS) entry which is preliminary data.</text>
</comment>
<accession>A0A9D1DBG4</accession>